<gene>
    <name evidence="1" type="ORF">LCGC14_3141100</name>
</gene>
<name>A0A0F8VWW7_9ZZZZ</name>
<protein>
    <recommendedName>
        <fullName evidence="2">Legume lectin domain-containing protein</fullName>
    </recommendedName>
</protein>
<evidence type="ECO:0008006" key="2">
    <source>
        <dbReference type="Google" id="ProtNLM"/>
    </source>
</evidence>
<organism evidence="1">
    <name type="scientific">marine sediment metagenome</name>
    <dbReference type="NCBI Taxonomy" id="412755"/>
    <lineage>
        <taxon>unclassified sequences</taxon>
        <taxon>metagenomes</taxon>
        <taxon>ecological metagenomes</taxon>
    </lineage>
</organism>
<dbReference type="EMBL" id="LAZR01068866">
    <property type="protein sequence ID" value="KKK48837.1"/>
    <property type="molecule type" value="Genomic_DNA"/>
</dbReference>
<dbReference type="AlphaFoldDB" id="A0A0F8VWW7"/>
<evidence type="ECO:0000313" key="1">
    <source>
        <dbReference type="EMBL" id="KKK48837.1"/>
    </source>
</evidence>
<proteinExistence type="predicted"/>
<accession>A0A0F8VWW7</accession>
<reference evidence="1" key="1">
    <citation type="journal article" date="2015" name="Nature">
        <title>Complex archaea that bridge the gap between prokaryotes and eukaryotes.</title>
        <authorList>
            <person name="Spang A."/>
            <person name="Saw J.H."/>
            <person name="Jorgensen S.L."/>
            <person name="Zaremba-Niedzwiedzka K."/>
            <person name="Martijn J."/>
            <person name="Lind A.E."/>
            <person name="van Eijk R."/>
            <person name="Schleper C."/>
            <person name="Guy L."/>
            <person name="Ettema T.J."/>
        </authorList>
    </citation>
    <scope>NUCLEOTIDE SEQUENCE</scope>
</reference>
<sequence>MPNVGSKGIVRYFETFATDTIASGTSTADGTAGNGVAWLCSLDTGDTAPVRAVNTSRGLHVTAATDTTDNDLVEFCGDTLMFTGQTGHSSMEILLQFDVVTTLAFNFGFNDDVLEGSTSLPVELLTTSFTSNSATFLGFVYDVDADNDELHVFWVNSNVDSTESIADLRMVGMAPTASKWLYLKCEMQDRGSGKGVRATFLAADHAGRSVEKVFDTSVSRTTPLCYYLGFENRDGIAHTAYWKANAWEQTIETV</sequence>
<comment type="caution">
    <text evidence="1">The sequence shown here is derived from an EMBL/GenBank/DDBJ whole genome shotgun (WGS) entry which is preliminary data.</text>
</comment>